<dbReference type="RefSeq" id="WP_040277447.1">
    <property type="nucleotide sequence ID" value="NZ_CP066343.1"/>
</dbReference>
<name>A0A9X6BLS9_XANCI</name>
<gene>
    <name evidence="2" type="ORF">Xdur_012115</name>
</gene>
<evidence type="ECO:0000313" key="2">
    <source>
        <dbReference type="EMBL" id="UVG57022.1"/>
    </source>
</evidence>
<proteinExistence type="predicted"/>
<organism evidence="2 3">
    <name type="scientific">Xanthomonas citri pv. durantae</name>
    <dbReference type="NCBI Taxonomy" id="487862"/>
    <lineage>
        <taxon>Bacteria</taxon>
        <taxon>Pseudomonadati</taxon>
        <taxon>Pseudomonadota</taxon>
        <taxon>Gammaproteobacteria</taxon>
        <taxon>Lysobacterales</taxon>
        <taxon>Lysobacteraceae</taxon>
        <taxon>Xanthomonas</taxon>
    </lineage>
</organism>
<dbReference type="InterPro" id="IPR001647">
    <property type="entry name" value="HTH_TetR"/>
</dbReference>
<dbReference type="GO" id="GO:0003700">
    <property type="term" value="F:DNA-binding transcription factor activity"/>
    <property type="evidence" value="ECO:0007669"/>
    <property type="project" value="TreeGrafter"/>
</dbReference>
<evidence type="ECO:0000313" key="3">
    <source>
        <dbReference type="Proteomes" id="UP000190508"/>
    </source>
</evidence>
<protein>
    <submittedName>
        <fullName evidence="2">TetR/AcrR family transcriptional regulator</fullName>
    </submittedName>
</protein>
<dbReference type="AlphaFoldDB" id="A0A9X6BLS9"/>
<dbReference type="SUPFAM" id="SSF46689">
    <property type="entry name" value="Homeodomain-like"/>
    <property type="match status" value="1"/>
</dbReference>
<dbReference type="InterPro" id="IPR009057">
    <property type="entry name" value="Homeodomain-like_sf"/>
</dbReference>
<dbReference type="InterPro" id="IPR050109">
    <property type="entry name" value="HTH-type_TetR-like_transc_reg"/>
</dbReference>
<evidence type="ECO:0000256" key="1">
    <source>
        <dbReference type="ARBA" id="ARBA00023125"/>
    </source>
</evidence>
<dbReference type="GO" id="GO:0000976">
    <property type="term" value="F:transcription cis-regulatory region binding"/>
    <property type="evidence" value="ECO:0007669"/>
    <property type="project" value="TreeGrafter"/>
</dbReference>
<dbReference type="PANTHER" id="PTHR30055:SF223">
    <property type="entry name" value="HTH-TYPE TRANSCRIPTIONAL REGULATOR UIDR"/>
    <property type="match status" value="1"/>
</dbReference>
<dbReference type="Proteomes" id="UP000190508">
    <property type="component" value="Chromosome"/>
</dbReference>
<dbReference type="PANTHER" id="PTHR30055">
    <property type="entry name" value="HTH-TYPE TRANSCRIPTIONAL REGULATOR RUTR"/>
    <property type="match status" value="1"/>
</dbReference>
<reference evidence="2" key="1">
    <citation type="submission" date="2020-12" db="EMBL/GenBank/DDBJ databases">
        <title>Complete genome investigation of Xanthomonas citri pv. durantae LMG696.</title>
        <authorList>
            <person name="Rana R."/>
            <person name="Bansal K."/>
            <person name="Patil P.B."/>
        </authorList>
    </citation>
    <scope>NUCLEOTIDE SEQUENCE</scope>
    <source>
        <strain evidence="2">LMG696</strain>
    </source>
</reference>
<dbReference type="Pfam" id="PF00440">
    <property type="entry name" value="TetR_N"/>
    <property type="match status" value="1"/>
</dbReference>
<dbReference type="SUPFAM" id="SSF48498">
    <property type="entry name" value="Tetracyclin repressor-like, C-terminal domain"/>
    <property type="match status" value="1"/>
</dbReference>
<sequence length="221" mass="24353">MAATGTPVKAGPPTPEDILDAAEWCFLHTGVSDTSVALIAARARCARSLVNYHFPSFCNILDEVLQRGRCRLRDHLLRVHGSQRQLLPSLRSALQLWLNDVIHNDRVRAVQEILAFRCDLGRLPAHILDQQIKESAEVLALLRSIARDAKKAHELREDVCAESWASILGLLVSGAVRLCLMQRSQEARIESWRAATRAVDAAFMLAAPVRAAGQVPALENG</sequence>
<dbReference type="EMBL" id="CP066343">
    <property type="protein sequence ID" value="UVG57022.1"/>
    <property type="molecule type" value="Genomic_DNA"/>
</dbReference>
<accession>A0A9X6BLS9</accession>
<dbReference type="InterPro" id="IPR036271">
    <property type="entry name" value="Tet_transcr_reg_TetR-rel_C_sf"/>
</dbReference>
<keyword evidence="1" id="KW-0238">DNA-binding</keyword>
<dbReference type="Gene3D" id="1.10.357.10">
    <property type="entry name" value="Tetracycline Repressor, domain 2"/>
    <property type="match status" value="1"/>
</dbReference>